<evidence type="ECO:0000256" key="4">
    <source>
        <dbReference type="ARBA" id="ARBA00021898"/>
    </source>
</evidence>
<accession>A0A7G5IK19</accession>
<evidence type="ECO:0000256" key="1">
    <source>
        <dbReference type="ARBA" id="ARBA00004117"/>
    </source>
</evidence>
<reference evidence="13 14" key="1">
    <citation type="submission" date="2020-07" db="EMBL/GenBank/DDBJ databases">
        <title>Complete genome sequence for Sandaracinobacter sp. M6.</title>
        <authorList>
            <person name="Tang Y."/>
            <person name="Liu Q."/>
            <person name="Guo Z."/>
            <person name="Lei P."/>
            <person name="Huang B."/>
        </authorList>
    </citation>
    <scope>NUCLEOTIDE SEQUENCE [LARGE SCALE GENOMIC DNA]</scope>
    <source>
        <strain evidence="13 14">M6</strain>
    </source>
</reference>
<dbReference type="RefSeq" id="WP_182297534.1">
    <property type="nucleotide sequence ID" value="NZ_CP059851.1"/>
</dbReference>
<evidence type="ECO:0000313" key="13">
    <source>
        <dbReference type="EMBL" id="QMW23711.1"/>
    </source>
</evidence>
<dbReference type="InterPro" id="IPR028976">
    <property type="entry name" value="CheC-like_sf"/>
</dbReference>
<evidence type="ECO:0000256" key="7">
    <source>
        <dbReference type="ARBA" id="ARBA00022519"/>
    </source>
</evidence>
<dbReference type="SUPFAM" id="SSF101801">
    <property type="entry name" value="Surface presentation of antigens (SPOA)"/>
    <property type="match status" value="1"/>
</dbReference>
<dbReference type="GO" id="GO:0003774">
    <property type="term" value="F:cytoskeletal motor activity"/>
    <property type="evidence" value="ECO:0007669"/>
    <property type="project" value="InterPro"/>
</dbReference>
<dbReference type="CDD" id="cd17908">
    <property type="entry name" value="FliM"/>
    <property type="match status" value="1"/>
</dbReference>
<comment type="function">
    <text evidence="11">FliM is one of three proteins (FliG, FliN, FliM) that forms the rotor-mounted switch complex (C ring), located at the base of the basal body. This complex interacts with the CheY and CheZ chemotaxis proteins, in addition to contacting components of the motor that determine the direction of flagellar rotation.</text>
</comment>
<keyword evidence="5" id="KW-1003">Cell membrane</keyword>
<dbReference type="Pfam" id="PF02154">
    <property type="entry name" value="FliM"/>
    <property type="match status" value="1"/>
</dbReference>
<keyword evidence="13" id="KW-0966">Cell projection</keyword>
<keyword evidence="10" id="KW-0975">Bacterial flagellum</keyword>
<organism evidence="13 14">
    <name type="scientific">Sandaracinobacteroides saxicola</name>
    <dbReference type="NCBI Taxonomy" id="2759707"/>
    <lineage>
        <taxon>Bacteria</taxon>
        <taxon>Pseudomonadati</taxon>
        <taxon>Pseudomonadota</taxon>
        <taxon>Alphaproteobacteria</taxon>
        <taxon>Sphingomonadales</taxon>
        <taxon>Sphingosinicellaceae</taxon>
        <taxon>Sandaracinobacteroides</taxon>
    </lineage>
</organism>
<keyword evidence="8" id="KW-0283">Flagellar rotation</keyword>
<comment type="similarity">
    <text evidence="3">Belongs to the FliM family.</text>
</comment>
<proteinExistence type="inferred from homology"/>
<evidence type="ECO:0000256" key="6">
    <source>
        <dbReference type="ARBA" id="ARBA00022500"/>
    </source>
</evidence>
<keyword evidence="13" id="KW-0282">Flagellum</keyword>
<dbReference type="GO" id="GO:0050918">
    <property type="term" value="P:positive chemotaxis"/>
    <property type="evidence" value="ECO:0007669"/>
    <property type="project" value="TreeGrafter"/>
</dbReference>
<evidence type="ECO:0000256" key="8">
    <source>
        <dbReference type="ARBA" id="ARBA00022779"/>
    </source>
</evidence>
<protein>
    <recommendedName>
        <fullName evidence="4">Flagellar motor switch protein FliM</fullName>
    </recommendedName>
</protein>
<evidence type="ECO:0000256" key="9">
    <source>
        <dbReference type="ARBA" id="ARBA00023136"/>
    </source>
</evidence>
<keyword evidence="6" id="KW-0145">Chemotaxis</keyword>
<keyword evidence="7" id="KW-0997">Cell inner membrane</keyword>
<feature type="domain" description="Flagellar motor switch protein FliN-like C-terminal" evidence="12">
    <location>
        <begin position="201"/>
        <end position="263"/>
    </location>
</feature>
<dbReference type="AlphaFoldDB" id="A0A7G5IK19"/>
<evidence type="ECO:0000256" key="11">
    <source>
        <dbReference type="ARBA" id="ARBA00025044"/>
    </source>
</evidence>
<dbReference type="GO" id="GO:0009425">
    <property type="term" value="C:bacterial-type flagellum basal body"/>
    <property type="evidence" value="ECO:0007669"/>
    <property type="project" value="UniProtKB-SubCell"/>
</dbReference>
<evidence type="ECO:0000256" key="3">
    <source>
        <dbReference type="ARBA" id="ARBA00011049"/>
    </source>
</evidence>
<dbReference type="PANTHER" id="PTHR30034">
    <property type="entry name" value="FLAGELLAR MOTOR SWITCH PROTEIN FLIM"/>
    <property type="match status" value="1"/>
</dbReference>
<dbReference type="PANTHER" id="PTHR30034:SF3">
    <property type="entry name" value="FLAGELLAR MOTOR SWITCH PROTEIN FLIM"/>
    <property type="match status" value="1"/>
</dbReference>
<sequence>MMAGLLEKLARTTSTAFRNAIGDSAELRLTRFATCRFEEVRDQPCPPCVFAIGHVTPWETRILIRMEATIVKSAVHAMMGGARKTAPSSESASLSAIERGFGQYLAAIILEQLERMFDGLAALRCMFERIEHDVHLAAVIPTGTGVLIADFALELLGSQGTMTIILPLAPLEPLRPILSQPFVEGQLNADDDWRVGLQVALDNIELPLEVEIATITLPLVTIERLKKGDTLTLPGCRGQRASLKSAGQTVADGRLFSSRGIYTLLLDPSIHPSCRSY</sequence>
<dbReference type="InterPro" id="IPR001543">
    <property type="entry name" value="FliN-like_C"/>
</dbReference>
<name>A0A7G5IK19_9SPHN</name>
<dbReference type="GO" id="GO:0005886">
    <property type="term" value="C:plasma membrane"/>
    <property type="evidence" value="ECO:0007669"/>
    <property type="project" value="UniProtKB-SubCell"/>
</dbReference>
<keyword evidence="13" id="KW-0969">Cilium</keyword>
<gene>
    <name evidence="13" type="ORF">H3309_04275</name>
</gene>
<dbReference type="Pfam" id="PF01052">
    <property type="entry name" value="FliMN_C"/>
    <property type="match status" value="1"/>
</dbReference>
<evidence type="ECO:0000313" key="14">
    <source>
        <dbReference type="Proteomes" id="UP000515292"/>
    </source>
</evidence>
<dbReference type="Gene3D" id="3.40.1550.10">
    <property type="entry name" value="CheC-like"/>
    <property type="match status" value="1"/>
</dbReference>
<dbReference type="GO" id="GO:0071978">
    <property type="term" value="P:bacterial-type flagellum-dependent swarming motility"/>
    <property type="evidence" value="ECO:0007669"/>
    <property type="project" value="TreeGrafter"/>
</dbReference>
<evidence type="ECO:0000256" key="5">
    <source>
        <dbReference type="ARBA" id="ARBA00022475"/>
    </source>
</evidence>
<evidence type="ECO:0000259" key="12">
    <source>
        <dbReference type="Pfam" id="PF01052"/>
    </source>
</evidence>
<keyword evidence="9" id="KW-0472">Membrane</keyword>
<keyword evidence="14" id="KW-1185">Reference proteome</keyword>
<evidence type="ECO:0000256" key="10">
    <source>
        <dbReference type="ARBA" id="ARBA00023143"/>
    </source>
</evidence>
<dbReference type="Proteomes" id="UP000515292">
    <property type="component" value="Chromosome"/>
</dbReference>
<dbReference type="KEGG" id="sand:H3309_04275"/>
<evidence type="ECO:0000256" key="2">
    <source>
        <dbReference type="ARBA" id="ARBA00004417"/>
    </source>
</evidence>
<dbReference type="InterPro" id="IPR036429">
    <property type="entry name" value="SpoA-like_sf"/>
</dbReference>
<dbReference type="EMBL" id="CP059851">
    <property type="protein sequence ID" value="QMW23711.1"/>
    <property type="molecule type" value="Genomic_DNA"/>
</dbReference>
<comment type="subcellular location">
    <subcellularLocation>
        <location evidence="1">Bacterial flagellum basal body</location>
    </subcellularLocation>
    <subcellularLocation>
        <location evidence="2">Cell inner membrane</location>
        <topology evidence="2">Peripheral membrane protein</topology>
    </subcellularLocation>
</comment>
<dbReference type="Gene3D" id="2.30.330.10">
    <property type="entry name" value="SpoA-like"/>
    <property type="match status" value="1"/>
</dbReference>
<dbReference type="InterPro" id="IPR001689">
    <property type="entry name" value="Flag_FliM"/>
</dbReference>